<evidence type="ECO:0000256" key="10">
    <source>
        <dbReference type="HAMAP-Rule" id="MF_00406"/>
    </source>
</evidence>
<dbReference type="InterPro" id="IPR010084">
    <property type="entry name" value="FabZ"/>
</dbReference>
<comment type="subcellular location">
    <subcellularLocation>
        <location evidence="2 10">Cytoplasm</location>
    </subcellularLocation>
</comment>
<sequence length="143" mass="15647">MNIEEIQATIPHRYPFLLVDKMEEVVVGERAVGIKNVTINEPFFQGHFPGYPVMPGVLIVEALAQVGAVAMLSKEENKGRLAFFAGIDGCRFRGQVRPGDTLRLEVEITRLKGPIGKGKGTAYVDGKAVCEAELMFALGEKQD</sequence>
<keyword evidence="5 10" id="KW-0444">Lipid biosynthesis</keyword>
<evidence type="ECO:0000256" key="9">
    <source>
        <dbReference type="ARBA" id="ARBA00025049"/>
    </source>
</evidence>
<evidence type="ECO:0000313" key="11">
    <source>
        <dbReference type="EMBL" id="MCX7569523.1"/>
    </source>
</evidence>
<dbReference type="GO" id="GO:0019171">
    <property type="term" value="F:(3R)-hydroxyacyl-[acyl-carrier-protein] dehydratase activity"/>
    <property type="evidence" value="ECO:0007669"/>
    <property type="project" value="UniProtKB-EC"/>
</dbReference>
<proteinExistence type="inferred from homology"/>
<name>A0ABT3WXX2_9BACL</name>
<gene>
    <name evidence="10 11" type="primary">fabZ</name>
    <name evidence="11" type="ORF">OS242_06075</name>
</gene>
<accession>A0ABT3WXX2</accession>
<keyword evidence="6 10" id="KW-0441">Lipid A biosynthesis</keyword>
<dbReference type="PANTHER" id="PTHR30272:SF1">
    <property type="entry name" value="3-HYDROXYACYL-[ACYL-CARRIER-PROTEIN] DEHYDRATASE"/>
    <property type="match status" value="1"/>
</dbReference>
<dbReference type="EMBL" id="JAPMLT010000002">
    <property type="protein sequence ID" value="MCX7569523.1"/>
    <property type="molecule type" value="Genomic_DNA"/>
</dbReference>
<feature type="active site" evidence="10">
    <location>
        <position position="47"/>
    </location>
</feature>
<keyword evidence="7 10" id="KW-0443">Lipid metabolism</keyword>
<evidence type="ECO:0000256" key="1">
    <source>
        <dbReference type="ARBA" id="ARBA00001055"/>
    </source>
</evidence>
<dbReference type="NCBIfam" id="TIGR01750">
    <property type="entry name" value="fabZ"/>
    <property type="match status" value="1"/>
</dbReference>
<dbReference type="CDD" id="cd01288">
    <property type="entry name" value="FabZ"/>
    <property type="match status" value="1"/>
</dbReference>
<dbReference type="HAMAP" id="MF_00406">
    <property type="entry name" value="FabZ"/>
    <property type="match status" value="1"/>
</dbReference>
<dbReference type="InterPro" id="IPR013114">
    <property type="entry name" value="FabA_FabZ"/>
</dbReference>
<dbReference type="Proteomes" id="UP001208017">
    <property type="component" value="Unassembled WGS sequence"/>
</dbReference>
<dbReference type="NCBIfam" id="NF000582">
    <property type="entry name" value="PRK00006.1"/>
    <property type="match status" value="1"/>
</dbReference>
<organism evidence="11 12">
    <name type="scientific">Tumebacillus lacus</name>
    <dbReference type="NCBI Taxonomy" id="2995335"/>
    <lineage>
        <taxon>Bacteria</taxon>
        <taxon>Bacillati</taxon>
        <taxon>Bacillota</taxon>
        <taxon>Bacilli</taxon>
        <taxon>Bacillales</taxon>
        <taxon>Alicyclobacillaceae</taxon>
        <taxon>Tumebacillus</taxon>
    </lineage>
</organism>
<evidence type="ECO:0000256" key="5">
    <source>
        <dbReference type="ARBA" id="ARBA00022516"/>
    </source>
</evidence>
<reference evidence="11 12" key="1">
    <citation type="submission" date="2022-11" db="EMBL/GenBank/DDBJ databases">
        <title>Study of microbial diversity in lake waters.</title>
        <authorList>
            <person name="Zhang J."/>
        </authorList>
    </citation>
    <scope>NUCLEOTIDE SEQUENCE [LARGE SCALE GENOMIC DNA]</scope>
    <source>
        <strain evidence="11 12">DT12</strain>
    </source>
</reference>
<evidence type="ECO:0000256" key="6">
    <source>
        <dbReference type="ARBA" id="ARBA00022556"/>
    </source>
</evidence>
<comment type="similarity">
    <text evidence="3 10">Belongs to the thioester dehydratase family. FabZ subfamily.</text>
</comment>
<dbReference type="RefSeq" id="WP_267150763.1">
    <property type="nucleotide sequence ID" value="NZ_JAPMLT010000002.1"/>
</dbReference>
<dbReference type="InterPro" id="IPR029069">
    <property type="entry name" value="HotDog_dom_sf"/>
</dbReference>
<keyword evidence="12" id="KW-1185">Reference proteome</keyword>
<comment type="function">
    <text evidence="9 10">Involved in unsaturated fatty acids biosynthesis. Catalyzes the dehydration of short chain beta-hydroxyacyl-ACPs and long chain saturated and unsaturated beta-hydroxyacyl-ACPs.</text>
</comment>
<evidence type="ECO:0000256" key="8">
    <source>
        <dbReference type="ARBA" id="ARBA00023239"/>
    </source>
</evidence>
<keyword evidence="8 10" id="KW-0456">Lyase</keyword>
<dbReference type="Gene3D" id="3.10.129.10">
    <property type="entry name" value="Hotdog Thioesterase"/>
    <property type="match status" value="1"/>
</dbReference>
<dbReference type="SUPFAM" id="SSF54637">
    <property type="entry name" value="Thioesterase/thiol ester dehydrase-isomerase"/>
    <property type="match status" value="1"/>
</dbReference>
<dbReference type="Pfam" id="PF07977">
    <property type="entry name" value="FabA"/>
    <property type="match status" value="1"/>
</dbReference>
<dbReference type="EC" id="4.2.1.59" evidence="10"/>
<dbReference type="PANTHER" id="PTHR30272">
    <property type="entry name" value="3-HYDROXYACYL-[ACYL-CARRIER-PROTEIN] DEHYDRATASE"/>
    <property type="match status" value="1"/>
</dbReference>
<keyword evidence="4 10" id="KW-0963">Cytoplasm</keyword>
<evidence type="ECO:0000313" key="12">
    <source>
        <dbReference type="Proteomes" id="UP001208017"/>
    </source>
</evidence>
<evidence type="ECO:0000256" key="4">
    <source>
        <dbReference type="ARBA" id="ARBA00022490"/>
    </source>
</evidence>
<comment type="catalytic activity">
    <reaction evidence="1 10">
        <text>a (3R)-hydroxyacyl-[ACP] = a (2E)-enoyl-[ACP] + H2O</text>
        <dbReference type="Rhea" id="RHEA:13097"/>
        <dbReference type="Rhea" id="RHEA-COMP:9925"/>
        <dbReference type="Rhea" id="RHEA-COMP:9945"/>
        <dbReference type="ChEBI" id="CHEBI:15377"/>
        <dbReference type="ChEBI" id="CHEBI:78784"/>
        <dbReference type="ChEBI" id="CHEBI:78827"/>
        <dbReference type="EC" id="4.2.1.59"/>
    </reaction>
</comment>
<protein>
    <recommendedName>
        <fullName evidence="10">3-hydroxyacyl-[acyl-carrier-protein] dehydratase FabZ</fullName>
        <ecNumber evidence="10">4.2.1.59</ecNumber>
    </recommendedName>
    <alternativeName>
        <fullName evidence="10">(3R)-hydroxymyristoyl-[acyl-carrier-protein] dehydratase</fullName>
        <shortName evidence="10">(3R)-hydroxymyristoyl-ACP dehydrase</shortName>
    </alternativeName>
    <alternativeName>
        <fullName evidence="10">Beta-hydroxyacyl-ACP dehydratase</fullName>
    </alternativeName>
</protein>
<comment type="caution">
    <text evidence="11">The sequence shown here is derived from an EMBL/GenBank/DDBJ whole genome shotgun (WGS) entry which is preliminary data.</text>
</comment>
<evidence type="ECO:0000256" key="7">
    <source>
        <dbReference type="ARBA" id="ARBA00023098"/>
    </source>
</evidence>
<evidence type="ECO:0000256" key="3">
    <source>
        <dbReference type="ARBA" id="ARBA00009174"/>
    </source>
</evidence>
<evidence type="ECO:0000256" key="2">
    <source>
        <dbReference type="ARBA" id="ARBA00004496"/>
    </source>
</evidence>